<dbReference type="Proteomes" id="UP000009168">
    <property type="component" value="Unassembled WGS sequence"/>
</dbReference>
<feature type="region of interest" description="Disordered" evidence="1">
    <location>
        <begin position="628"/>
        <end position="653"/>
    </location>
</feature>
<protein>
    <submittedName>
        <fullName evidence="2">Uncharacterized protein</fullName>
    </submittedName>
</protein>
<feature type="compositionally biased region" description="Polar residues" evidence="1">
    <location>
        <begin position="665"/>
        <end position="693"/>
    </location>
</feature>
<dbReference type="EMBL" id="GG662472">
    <property type="protein sequence ID" value="EAS03701.2"/>
    <property type="molecule type" value="Genomic_DNA"/>
</dbReference>
<feature type="compositionally biased region" description="Polar residues" evidence="1">
    <location>
        <begin position="628"/>
        <end position="651"/>
    </location>
</feature>
<gene>
    <name evidence="2" type="ORF">TTHERM_00474630</name>
</gene>
<dbReference type="InParanoid" id="I7MHX3"/>
<reference evidence="3" key="1">
    <citation type="journal article" date="2006" name="PLoS Biol.">
        <title>Macronuclear genome sequence of the ciliate Tetrahymena thermophila, a model eukaryote.</title>
        <authorList>
            <person name="Eisen J.A."/>
            <person name="Coyne R.S."/>
            <person name="Wu M."/>
            <person name="Wu D."/>
            <person name="Thiagarajan M."/>
            <person name="Wortman J.R."/>
            <person name="Badger J.H."/>
            <person name="Ren Q."/>
            <person name="Amedeo P."/>
            <person name="Jones K.M."/>
            <person name="Tallon L.J."/>
            <person name="Delcher A.L."/>
            <person name="Salzberg S.L."/>
            <person name="Silva J.C."/>
            <person name="Haas B.J."/>
            <person name="Majoros W.H."/>
            <person name="Farzad M."/>
            <person name="Carlton J.M."/>
            <person name="Smith R.K. Jr."/>
            <person name="Garg J."/>
            <person name="Pearlman R.E."/>
            <person name="Karrer K.M."/>
            <person name="Sun L."/>
            <person name="Manning G."/>
            <person name="Elde N.C."/>
            <person name="Turkewitz A.P."/>
            <person name="Asai D.J."/>
            <person name="Wilkes D.E."/>
            <person name="Wang Y."/>
            <person name="Cai H."/>
            <person name="Collins K."/>
            <person name="Stewart B.A."/>
            <person name="Lee S.R."/>
            <person name="Wilamowska K."/>
            <person name="Weinberg Z."/>
            <person name="Ruzzo W.L."/>
            <person name="Wloga D."/>
            <person name="Gaertig J."/>
            <person name="Frankel J."/>
            <person name="Tsao C.-C."/>
            <person name="Gorovsky M.A."/>
            <person name="Keeling P.J."/>
            <person name="Waller R.F."/>
            <person name="Patron N.J."/>
            <person name="Cherry J.M."/>
            <person name="Stover N.A."/>
            <person name="Krieger C.J."/>
            <person name="del Toro C."/>
            <person name="Ryder H.F."/>
            <person name="Williamson S.C."/>
            <person name="Barbeau R.A."/>
            <person name="Hamilton E.P."/>
            <person name="Orias E."/>
        </authorList>
    </citation>
    <scope>NUCLEOTIDE SEQUENCE [LARGE SCALE GENOMIC DNA]</scope>
    <source>
        <strain evidence="3">SB210</strain>
    </source>
</reference>
<keyword evidence="3" id="KW-1185">Reference proteome</keyword>
<dbReference type="KEGG" id="tet:TTHERM_00474630"/>
<dbReference type="STRING" id="312017.I7MHX3"/>
<dbReference type="AlphaFoldDB" id="I7MHX3"/>
<dbReference type="RefSeq" id="XP_001023946.2">
    <property type="nucleotide sequence ID" value="XM_001023946.2"/>
</dbReference>
<dbReference type="GeneID" id="7844289"/>
<evidence type="ECO:0000313" key="2">
    <source>
        <dbReference type="EMBL" id="EAS03701.2"/>
    </source>
</evidence>
<proteinExistence type="predicted"/>
<feature type="region of interest" description="Disordered" evidence="1">
    <location>
        <begin position="27"/>
        <end position="57"/>
    </location>
</feature>
<feature type="region of interest" description="Disordered" evidence="1">
    <location>
        <begin position="665"/>
        <end position="694"/>
    </location>
</feature>
<evidence type="ECO:0000313" key="3">
    <source>
        <dbReference type="Proteomes" id="UP000009168"/>
    </source>
</evidence>
<name>I7MHX3_TETTS</name>
<sequence length="898" mass="105387">MMMNNNNEVQYNYVGKQVNRSYKLPSYESQQKTDNSDFELESPLREQQNRNEAKEKQKSIIKLISATQPLDNHQQQKDMITYQSLNMNSLNKENNLQSQGSFTSRGLDQNEFLENQSPTQIQQNTSFQNNQSPQIHYKISLMKKKELERIQENDDEKVNSSLQITSIQQSRDFHSSRGNQNLQDLDGKIKDTLNANRFKDLQNLLEESKNQLKNDLQVILNGLETDQLLIQSKINDLQDEYNAILLRKSQNQQIDEERFLQIEKNLQKQINYLQALRYGLQQSQKNMQTPFQNQEEPSKSKQAAVNSVIKSQQNILEDQQQDYQKNQMLQPQKEISQTVSVNHNRNDDMKQLYKTEAICANKIDEGTQTENKQSSLSPINNNIYNVTGNQANKIQAQYQQPLVLQQYKQQKLPKQENHTSDRLIQEVYKRNNGQNEVKRQEARKQLEIDEQKVNNIKQSDIDFNRKTASRQSRQKVEIRQAIQEQPFNHTNSRSKQALSNNKTNNQATFIQEEQNKQMLLKRLNNRKEFQDTIKEIFQPSSKNRQILFIAIINFYYLKNKNNKLQLIKPRIASPSPEYQNKSMINQSSYPHDIYSIEKEKERYKASKTSQKLDLNDIKILPRDPIIKQTSNQLFNSRRQQNKTPDSYQSHNGRLKRLDQSYNYLTPKQDFNQGNKSNYSYSTMQNGNNQNTTPIKKFNQQYSQSSINSNNEKQISITSQNNLNSSKDSINMSQILSKYSLSRNRQKRAISYLNPLEETQNSYLNNQCSWKSKVDYMDQVKQKYNLKSSPENWKKIANDEDIESEVKIEQLKQFSKMLSIKAKRKLQLSRVKSKNSKNEFFLNEDLMEADDLIINSIKAKLAIIDTVNRQYDQQISEQGESLEQSVQNLDIIIKKDKNK</sequence>
<feature type="compositionally biased region" description="Basic and acidic residues" evidence="1">
    <location>
        <begin position="42"/>
        <end position="57"/>
    </location>
</feature>
<evidence type="ECO:0000256" key="1">
    <source>
        <dbReference type="SAM" id="MobiDB-lite"/>
    </source>
</evidence>
<accession>I7MHX3</accession>
<organism evidence="2 3">
    <name type="scientific">Tetrahymena thermophila (strain SB210)</name>
    <dbReference type="NCBI Taxonomy" id="312017"/>
    <lineage>
        <taxon>Eukaryota</taxon>
        <taxon>Sar</taxon>
        <taxon>Alveolata</taxon>
        <taxon>Ciliophora</taxon>
        <taxon>Intramacronucleata</taxon>
        <taxon>Oligohymenophorea</taxon>
        <taxon>Hymenostomatida</taxon>
        <taxon>Tetrahymenina</taxon>
        <taxon>Tetrahymenidae</taxon>
        <taxon>Tetrahymena</taxon>
    </lineage>
</organism>